<dbReference type="EMBL" id="BLAL01000160">
    <property type="protein sequence ID" value="GES86446.1"/>
    <property type="molecule type" value="Genomic_DNA"/>
</dbReference>
<dbReference type="STRING" id="94130.A0A2Z6QEP1"/>
<evidence type="ECO:0000313" key="2">
    <source>
        <dbReference type="EMBL" id="GES86446.1"/>
    </source>
</evidence>
<protein>
    <submittedName>
        <fullName evidence="1">Uncharacterized protein</fullName>
    </submittedName>
</protein>
<name>A0A2Z6QEP1_9GLOM</name>
<accession>A0A2Z6QEP1</accession>
<dbReference type="AlphaFoldDB" id="A0A2Z6QEP1"/>
<evidence type="ECO:0000313" key="1">
    <source>
        <dbReference type="EMBL" id="GBB87072.1"/>
    </source>
</evidence>
<sequence>MNNIYEAIKILDSKEKRAALRVLFTKNPEIEARAERVIPTCEDDEEIVFYFKSLLKPAQTKIEITDAFPEGLPHMKPLPLFNTTGSDWEYQPDISLKQMLKIPERKRYSGIYENGTYLQPKEDDPLQAVGSRMLFQLLREEMSLNDVLFRHEVPFPMSVISLVTKHENRDMKDITVILVVDGMQELIIHEDNV</sequence>
<dbReference type="OrthoDB" id="2331126at2759"/>
<dbReference type="Proteomes" id="UP000615446">
    <property type="component" value="Unassembled WGS sequence"/>
</dbReference>
<dbReference type="EMBL" id="BEXD01000395">
    <property type="protein sequence ID" value="GBB87072.1"/>
    <property type="molecule type" value="Genomic_DNA"/>
</dbReference>
<reference evidence="2" key="2">
    <citation type="submission" date="2019-10" db="EMBL/GenBank/DDBJ databases">
        <title>Conservation and host-specific expression of non-tandemly repeated heterogenous ribosome RNA gene in arbuscular mycorrhizal fungi.</title>
        <authorList>
            <person name="Maeda T."/>
            <person name="Kobayashi Y."/>
            <person name="Nakagawa T."/>
            <person name="Ezawa T."/>
            <person name="Yamaguchi K."/>
            <person name="Bino T."/>
            <person name="Nishimoto Y."/>
            <person name="Shigenobu S."/>
            <person name="Kawaguchi M."/>
        </authorList>
    </citation>
    <scope>NUCLEOTIDE SEQUENCE</scope>
    <source>
        <strain evidence="2">HR1</strain>
    </source>
</reference>
<evidence type="ECO:0000313" key="3">
    <source>
        <dbReference type="Proteomes" id="UP000247702"/>
    </source>
</evidence>
<keyword evidence="3" id="KW-1185">Reference proteome</keyword>
<reference evidence="1 3" key="1">
    <citation type="submission" date="2017-11" db="EMBL/GenBank/DDBJ databases">
        <title>The genome of Rhizophagus clarus HR1 reveals common genetic basis of auxotrophy among arbuscular mycorrhizal fungi.</title>
        <authorList>
            <person name="Kobayashi Y."/>
        </authorList>
    </citation>
    <scope>NUCLEOTIDE SEQUENCE [LARGE SCALE GENOMIC DNA]</scope>
    <source>
        <strain evidence="1 3">HR1</strain>
    </source>
</reference>
<gene>
    <name evidence="2" type="ORF">RCL2_001350100</name>
    <name evidence="1" type="ORF">RclHR1_13530005</name>
</gene>
<organism evidence="1 3">
    <name type="scientific">Rhizophagus clarus</name>
    <dbReference type="NCBI Taxonomy" id="94130"/>
    <lineage>
        <taxon>Eukaryota</taxon>
        <taxon>Fungi</taxon>
        <taxon>Fungi incertae sedis</taxon>
        <taxon>Mucoromycota</taxon>
        <taxon>Glomeromycotina</taxon>
        <taxon>Glomeromycetes</taxon>
        <taxon>Glomerales</taxon>
        <taxon>Glomeraceae</taxon>
        <taxon>Rhizophagus</taxon>
    </lineage>
</organism>
<proteinExistence type="predicted"/>
<dbReference type="Proteomes" id="UP000247702">
    <property type="component" value="Unassembled WGS sequence"/>
</dbReference>
<comment type="caution">
    <text evidence="1">The sequence shown here is derived from an EMBL/GenBank/DDBJ whole genome shotgun (WGS) entry which is preliminary data.</text>
</comment>